<accession>A0AAV7KIA4</accession>
<protein>
    <submittedName>
        <fullName evidence="2">Uncharacterized protein</fullName>
    </submittedName>
</protein>
<comment type="caution">
    <text evidence="2">The sequence shown here is derived from an EMBL/GenBank/DDBJ whole genome shotgun (WGS) entry which is preliminary data.</text>
</comment>
<keyword evidence="3" id="KW-1185">Reference proteome</keyword>
<organism evidence="2 3">
    <name type="scientific">Oopsacas minuta</name>
    <dbReference type="NCBI Taxonomy" id="111878"/>
    <lineage>
        <taxon>Eukaryota</taxon>
        <taxon>Metazoa</taxon>
        <taxon>Porifera</taxon>
        <taxon>Hexactinellida</taxon>
        <taxon>Hexasterophora</taxon>
        <taxon>Lyssacinosida</taxon>
        <taxon>Leucopsacidae</taxon>
        <taxon>Oopsacas</taxon>
    </lineage>
</organism>
<feature type="compositionally biased region" description="Basic and acidic residues" evidence="1">
    <location>
        <begin position="58"/>
        <end position="72"/>
    </location>
</feature>
<proteinExistence type="predicted"/>
<sequence>MAELKRLSENCGFGETLQDMLRDRLVCDIKMQVSRAGYFLNLSLRIRRDTTFTGCGIRRTEREESSIPEEGRTSNNENLGSGHAFVMNSSAR</sequence>
<dbReference type="AlphaFoldDB" id="A0AAV7KIA4"/>
<dbReference type="Proteomes" id="UP001165289">
    <property type="component" value="Unassembled WGS sequence"/>
</dbReference>
<name>A0AAV7KIA4_9METZ</name>
<dbReference type="EMBL" id="JAKMXF010000031">
    <property type="protein sequence ID" value="KAI6660635.1"/>
    <property type="molecule type" value="Genomic_DNA"/>
</dbReference>
<evidence type="ECO:0000256" key="1">
    <source>
        <dbReference type="SAM" id="MobiDB-lite"/>
    </source>
</evidence>
<evidence type="ECO:0000313" key="3">
    <source>
        <dbReference type="Proteomes" id="UP001165289"/>
    </source>
</evidence>
<reference evidence="2 3" key="1">
    <citation type="journal article" date="2023" name="BMC Biol.">
        <title>The compact genome of the sponge Oopsacas minuta (Hexactinellida) is lacking key metazoan core genes.</title>
        <authorList>
            <person name="Santini S."/>
            <person name="Schenkelaars Q."/>
            <person name="Jourda C."/>
            <person name="Duchesne M."/>
            <person name="Belahbib H."/>
            <person name="Rocher C."/>
            <person name="Selva M."/>
            <person name="Riesgo A."/>
            <person name="Vervoort M."/>
            <person name="Leys S.P."/>
            <person name="Kodjabachian L."/>
            <person name="Le Bivic A."/>
            <person name="Borchiellini C."/>
            <person name="Claverie J.M."/>
            <person name="Renard E."/>
        </authorList>
    </citation>
    <scope>NUCLEOTIDE SEQUENCE [LARGE SCALE GENOMIC DNA]</scope>
    <source>
        <strain evidence="2">SPO-2</strain>
    </source>
</reference>
<feature type="region of interest" description="Disordered" evidence="1">
    <location>
        <begin position="57"/>
        <end position="92"/>
    </location>
</feature>
<gene>
    <name evidence="2" type="ORF">LOD99_10367</name>
</gene>
<evidence type="ECO:0000313" key="2">
    <source>
        <dbReference type="EMBL" id="KAI6660635.1"/>
    </source>
</evidence>